<keyword evidence="4" id="KW-1185">Reference proteome</keyword>
<evidence type="ECO:0000313" key="5">
    <source>
        <dbReference type="Proteomes" id="UP000540266"/>
    </source>
</evidence>
<dbReference type="Proteomes" id="UP000540266">
    <property type="component" value="Chromosome"/>
</dbReference>
<dbReference type="EMBL" id="CP013568">
    <property type="protein sequence ID" value="ANL86772.1"/>
    <property type="molecule type" value="Genomic_DNA"/>
</dbReference>
<dbReference type="AlphaFoldDB" id="A0A192TGC3"/>
<evidence type="ECO:0000313" key="2">
    <source>
        <dbReference type="EMBL" id="ANL86772.1"/>
    </source>
</evidence>
<name>A0A192TGC3_9HYPH</name>
<dbReference type="RefSeq" id="WP_064830065.1">
    <property type="nucleotide sequence ID" value="NZ_CP013522.1"/>
</dbReference>
<dbReference type="Pfam" id="PF14025">
    <property type="entry name" value="DUF4241"/>
    <property type="match status" value="1"/>
</dbReference>
<reference evidence="2 4" key="1">
    <citation type="submission" date="2015-11" db="EMBL/GenBank/DDBJ databases">
        <title>The limits of bacterial species coexistence and the symbiotic plasmid transference in sympatric Rhizobium populations.</title>
        <authorList>
            <person name="Perez-Carrascal O.M."/>
            <person name="VanInsberghe D."/>
            <person name="Juarez S."/>
            <person name="Polz M.F."/>
            <person name="Vinuesa P."/>
            <person name="Gonzalez V."/>
        </authorList>
    </citation>
    <scope>NUCLEOTIDE SEQUENCE [LARGE SCALE GENOMIC DNA]</scope>
    <source>
        <strain evidence="2 4">N771</strain>
    </source>
</reference>
<dbReference type="InterPro" id="IPR025335">
    <property type="entry name" value="DUF4241"/>
</dbReference>
<dbReference type="Proteomes" id="UP000078551">
    <property type="component" value="Chromosome"/>
</dbReference>
<protein>
    <submittedName>
        <fullName evidence="3">DUF4241 domain-containing protein</fullName>
    </submittedName>
</protein>
<evidence type="ECO:0000313" key="3">
    <source>
        <dbReference type="EMBL" id="QPK08847.1"/>
    </source>
</evidence>
<dbReference type="GeneID" id="45959384"/>
<proteinExistence type="predicted"/>
<accession>A0A192TGC3</accession>
<gene>
    <name evidence="2" type="ORF">AMC81_CH04059</name>
    <name evidence="3" type="ORF">HER27_020835</name>
</gene>
<evidence type="ECO:0000313" key="4">
    <source>
        <dbReference type="Proteomes" id="UP000078551"/>
    </source>
</evidence>
<evidence type="ECO:0000256" key="1">
    <source>
        <dbReference type="SAM" id="SignalP"/>
    </source>
</evidence>
<organism evidence="3 5">
    <name type="scientific">Rhizobium phaseoli</name>
    <dbReference type="NCBI Taxonomy" id="396"/>
    <lineage>
        <taxon>Bacteria</taxon>
        <taxon>Pseudomonadati</taxon>
        <taxon>Pseudomonadota</taxon>
        <taxon>Alphaproteobacteria</taxon>
        <taxon>Hyphomicrobiales</taxon>
        <taxon>Rhizobiaceae</taxon>
        <taxon>Rhizobium/Agrobacterium group</taxon>
        <taxon>Rhizobium</taxon>
    </lineage>
</organism>
<reference evidence="3 5" key="2">
    <citation type="submission" date="2020-11" db="EMBL/GenBank/DDBJ databases">
        <title>Indigenous Rhizobia Nodulating Common beans in Western Kenya.</title>
        <authorList>
            <person name="Wekesa C.S."/>
            <person name="Oelmueller R."/>
            <person name="Furch A.C."/>
        </authorList>
    </citation>
    <scope>NUCLEOTIDE SEQUENCE [LARGE SCALE GENOMIC DNA]</scope>
    <source>
        <strain evidence="5">BS3</strain>
        <strain evidence="3">S3</strain>
    </source>
</reference>
<dbReference type="EMBL" id="CP064931">
    <property type="protein sequence ID" value="QPK08847.1"/>
    <property type="molecule type" value="Genomic_DNA"/>
</dbReference>
<keyword evidence="1" id="KW-0732">Signal</keyword>
<sequence length="249" mass="26918">MRNRMMRAARLLLCAAAAHVPVSASAGGWDVSKASSNFELVTLGDTELSGRSINAIHMGNVELTSGRIVAADPLAQPDRPALARTVAPGDYPVTLYQAFGRIAAASMRFAEGKPDHWELAVLPGQDPATLKDDEIFGYPVDAGVGCYMDAQTLDRIDERQAQVQAQKPDADINYYDDVLAADLDATKGHYALHRPVAGKKGNVAVFWSGWGDGIYPVFWGLDRDGHALVLLTDFAVIENADGRREPKLQ</sequence>
<feature type="chain" id="PRO_5044554238" evidence="1">
    <location>
        <begin position="27"/>
        <end position="249"/>
    </location>
</feature>
<feature type="signal peptide" evidence="1">
    <location>
        <begin position="1"/>
        <end position="26"/>
    </location>
</feature>
<dbReference type="STRING" id="396.AMC85_CH04145"/>